<keyword evidence="1" id="KW-0132">Cell division</keyword>
<dbReference type="Pfam" id="PF02984">
    <property type="entry name" value="Cyclin_C"/>
    <property type="match status" value="1"/>
</dbReference>
<evidence type="ECO:0000313" key="9">
    <source>
        <dbReference type="Proteomes" id="UP001165160"/>
    </source>
</evidence>
<organism evidence="8 9">
    <name type="scientific">Triparma verrucosa</name>
    <dbReference type="NCBI Taxonomy" id="1606542"/>
    <lineage>
        <taxon>Eukaryota</taxon>
        <taxon>Sar</taxon>
        <taxon>Stramenopiles</taxon>
        <taxon>Ochrophyta</taxon>
        <taxon>Bolidophyceae</taxon>
        <taxon>Parmales</taxon>
        <taxon>Triparmaceae</taxon>
        <taxon>Triparma</taxon>
    </lineage>
</organism>
<protein>
    <recommendedName>
        <fullName evidence="10">Cyclin N-terminal domain-containing protein</fullName>
    </recommendedName>
</protein>
<dbReference type="InterPro" id="IPR006671">
    <property type="entry name" value="Cyclin_N"/>
</dbReference>
<dbReference type="GO" id="GO:0051301">
    <property type="term" value="P:cell division"/>
    <property type="evidence" value="ECO:0007669"/>
    <property type="project" value="UniProtKB-KW"/>
</dbReference>
<evidence type="ECO:0000259" key="6">
    <source>
        <dbReference type="SMART" id="SM00385"/>
    </source>
</evidence>
<comment type="similarity">
    <text evidence="4">Belongs to the cyclin family.</text>
</comment>
<dbReference type="InterPro" id="IPR013763">
    <property type="entry name" value="Cyclin-like_dom"/>
</dbReference>
<sequence>MTIPNFRPSSHPLLVNPLGKRSHPMVSLLECHESMSSPPNELLVGLNLVGEAVARPGSASDRFACLISSQEAYEIEDYAKKEGPFSQSWRRRITEWLYQVADAYQLSRETVGIAMNFLDRYLSTTTCNKKFFQLASMCALFLAAKMQEARPVKMHDLIKLSRGVFKNTDLKSMEKAMLRHLKWHLHPPTPPSFVRIFLQFFPRVEGDDDRVITSILELSEWNCELSVCEYYFIKFKPSVVAISAILNACERSHTPPSKENVAKFEASVQDVLGFPTESDDIRNCRDSLMRMYDASGIEDDLKNESEVASVNAEAERIKAEGKRVVSPTSITDNAVAPPKANGDPHNNGDANNDEESSDEMEDDEVSKINANYMRGNAGGNSSRPISRSGRTSAMSCGRLSSMSESGSANTGDVKITMSGMASSNFKVTVRSRPNSVCSGAIISTESSVTAATVSAQLAESSSSRPSLKSSSRDRRASFDIDTLNGRVGKVARESLARSSPQLSRSLSVSSDIANAINKTIISEIDEFVEELTPRKREHRHTAPTSCVSNSF</sequence>
<feature type="domain" description="Cyclin-like" evidence="6">
    <location>
        <begin position="95"/>
        <end position="179"/>
    </location>
</feature>
<dbReference type="SMART" id="SM01332">
    <property type="entry name" value="Cyclin_C"/>
    <property type="match status" value="1"/>
</dbReference>
<keyword evidence="9" id="KW-1185">Reference proteome</keyword>
<feature type="compositionally biased region" description="Acidic residues" evidence="5">
    <location>
        <begin position="351"/>
        <end position="364"/>
    </location>
</feature>
<evidence type="ECO:0000259" key="7">
    <source>
        <dbReference type="SMART" id="SM01332"/>
    </source>
</evidence>
<dbReference type="PROSITE" id="PS00292">
    <property type="entry name" value="CYCLINS"/>
    <property type="match status" value="1"/>
</dbReference>
<dbReference type="AlphaFoldDB" id="A0A9W7F8B5"/>
<evidence type="ECO:0000313" key="8">
    <source>
        <dbReference type="EMBL" id="GMI07105.1"/>
    </source>
</evidence>
<dbReference type="Proteomes" id="UP001165160">
    <property type="component" value="Unassembled WGS sequence"/>
</dbReference>
<dbReference type="SUPFAM" id="SSF47954">
    <property type="entry name" value="Cyclin-like"/>
    <property type="match status" value="2"/>
</dbReference>
<evidence type="ECO:0000256" key="4">
    <source>
        <dbReference type="RuleBase" id="RU000383"/>
    </source>
</evidence>
<keyword evidence="3" id="KW-0131">Cell cycle</keyword>
<dbReference type="EMBL" id="BRXX01000359">
    <property type="protein sequence ID" value="GMI07105.1"/>
    <property type="molecule type" value="Genomic_DNA"/>
</dbReference>
<dbReference type="Gene3D" id="1.10.472.10">
    <property type="entry name" value="Cyclin-like"/>
    <property type="match status" value="2"/>
</dbReference>
<proteinExistence type="inferred from homology"/>
<evidence type="ECO:0000256" key="1">
    <source>
        <dbReference type="ARBA" id="ARBA00022618"/>
    </source>
</evidence>
<dbReference type="CDD" id="cd20537">
    <property type="entry name" value="CYCLIN_CCNO-like_rpt2"/>
    <property type="match status" value="1"/>
</dbReference>
<reference evidence="9" key="1">
    <citation type="journal article" date="2023" name="Commun. Biol.">
        <title>Genome analysis of Parmales, the sister group of diatoms, reveals the evolutionary specialization of diatoms from phago-mixotrophs to photoautotrophs.</title>
        <authorList>
            <person name="Ban H."/>
            <person name="Sato S."/>
            <person name="Yoshikawa S."/>
            <person name="Yamada K."/>
            <person name="Nakamura Y."/>
            <person name="Ichinomiya M."/>
            <person name="Sato N."/>
            <person name="Blanc-Mathieu R."/>
            <person name="Endo H."/>
            <person name="Kuwata A."/>
            <person name="Ogata H."/>
        </authorList>
    </citation>
    <scope>NUCLEOTIDE SEQUENCE [LARGE SCALE GENOMIC DNA]</scope>
    <source>
        <strain evidence="9">NIES 3699</strain>
    </source>
</reference>
<dbReference type="InterPro" id="IPR004367">
    <property type="entry name" value="Cyclin_C-dom"/>
</dbReference>
<gene>
    <name evidence="8" type="ORF">TrVE_jg4731</name>
</gene>
<dbReference type="FunFam" id="1.10.472.10:FF:000057">
    <property type="entry name" value="Cyclin N-terminal domain containing 2"/>
    <property type="match status" value="1"/>
</dbReference>
<feature type="domain" description="Cyclin C-terminal" evidence="7">
    <location>
        <begin position="188"/>
        <end position="313"/>
    </location>
</feature>
<evidence type="ECO:0000256" key="3">
    <source>
        <dbReference type="ARBA" id="ARBA00023306"/>
    </source>
</evidence>
<evidence type="ECO:0000256" key="2">
    <source>
        <dbReference type="ARBA" id="ARBA00023127"/>
    </source>
</evidence>
<evidence type="ECO:0000256" key="5">
    <source>
        <dbReference type="SAM" id="MobiDB-lite"/>
    </source>
</evidence>
<dbReference type="SMART" id="SM00385">
    <property type="entry name" value="CYCLIN"/>
    <property type="match status" value="1"/>
</dbReference>
<feature type="compositionally biased region" description="Polar residues" evidence="5">
    <location>
        <begin position="379"/>
        <end position="410"/>
    </location>
</feature>
<dbReference type="InterPro" id="IPR036915">
    <property type="entry name" value="Cyclin-like_sf"/>
</dbReference>
<keyword evidence="2 4" id="KW-0195">Cyclin</keyword>
<dbReference type="InterPro" id="IPR048258">
    <property type="entry name" value="Cyclins_cyclin-box"/>
</dbReference>
<comment type="caution">
    <text evidence="8">The sequence shown here is derived from an EMBL/GenBank/DDBJ whole genome shotgun (WGS) entry which is preliminary data.</text>
</comment>
<evidence type="ECO:0008006" key="10">
    <source>
        <dbReference type="Google" id="ProtNLM"/>
    </source>
</evidence>
<feature type="region of interest" description="Disordered" evidence="5">
    <location>
        <begin position="316"/>
        <end position="412"/>
    </location>
</feature>
<dbReference type="Pfam" id="PF00134">
    <property type="entry name" value="Cyclin_N"/>
    <property type="match status" value="1"/>
</dbReference>
<name>A0A9W7F8B5_9STRA</name>
<dbReference type="PANTHER" id="PTHR10177">
    <property type="entry name" value="CYCLINS"/>
    <property type="match status" value="1"/>
</dbReference>
<accession>A0A9W7F8B5</accession>
<dbReference type="InterPro" id="IPR039361">
    <property type="entry name" value="Cyclin"/>
</dbReference>